<evidence type="ECO:0000313" key="2">
    <source>
        <dbReference type="Proteomes" id="UP000254118"/>
    </source>
</evidence>
<dbReference type="Proteomes" id="UP000254118">
    <property type="component" value="Unassembled WGS sequence"/>
</dbReference>
<organism evidence="1 2">
    <name type="scientific">Dermatophilus congolensis</name>
    <dbReference type="NCBI Taxonomy" id="1863"/>
    <lineage>
        <taxon>Bacteria</taxon>
        <taxon>Bacillati</taxon>
        <taxon>Actinomycetota</taxon>
        <taxon>Actinomycetes</taxon>
        <taxon>Micrococcales</taxon>
        <taxon>Dermatophilaceae</taxon>
        <taxon>Dermatophilus</taxon>
    </lineage>
</organism>
<name>A0AA46BMG2_9MICO</name>
<reference evidence="1 2" key="1">
    <citation type="submission" date="2018-06" db="EMBL/GenBank/DDBJ databases">
        <authorList>
            <consortium name="Pathogen Informatics"/>
            <person name="Doyle S."/>
        </authorList>
    </citation>
    <scope>NUCLEOTIDE SEQUENCE [LARGE SCALE GENOMIC DNA]</scope>
    <source>
        <strain evidence="1 2">NCTC7915</strain>
    </source>
</reference>
<accession>A0AA46BMG2</accession>
<dbReference type="EMBL" id="UFYA01000001">
    <property type="protein sequence ID" value="STD06997.1"/>
    <property type="molecule type" value="Genomic_DNA"/>
</dbReference>
<dbReference type="AlphaFoldDB" id="A0AA46BMG2"/>
<comment type="caution">
    <text evidence="1">The sequence shown here is derived from an EMBL/GenBank/DDBJ whole genome shotgun (WGS) entry which is preliminary data.</text>
</comment>
<sequence length="165" mass="17514">MPLCLAGARYTSSDAKNFGSGDAEVWGIIVPVTITHIIAALFTAATMIGAPAIGGAAVENTPTTTPPHHQPTSALWRDLTPTCSGTGNDGARVQAVYAHEAGTHSQFHRAEPIIRRELARIDSTFDLSARKTGSGRRVRWVSTHCRPHIATITVPPPEPSLHPPA</sequence>
<evidence type="ECO:0000313" key="1">
    <source>
        <dbReference type="EMBL" id="STD06997.1"/>
    </source>
</evidence>
<proteinExistence type="predicted"/>
<protein>
    <submittedName>
        <fullName evidence="1">Uncharacterized protein</fullName>
    </submittedName>
</protein>
<gene>
    <name evidence="1" type="ORF">NCTC7915_00730</name>
</gene>